<evidence type="ECO:0000313" key="2">
    <source>
        <dbReference type="EMBL" id="MBB5491506.1"/>
    </source>
</evidence>
<dbReference type="InterPro" id="IPR026988">
    <property type="entry name" value="YaaC-like"/>
</dbReference>
<keyword evidence="3" id="KW-1185">Reference proteome</keyword>
<feature type="region of interest" description="Disordered" evidence="1">
    <location>
        <begin position="1"/>
        <end position="28"/>
    </location>
</feature>
<name>A0A840WIZ2_9ACTN</name>
<dbReference type="EMBL" id="JACHDO010000001">
    <property type="protein sequence ID" value="MBB5491506.1"/>
    <property type="molecule type" value="Genomic_DNA"/>
</dbReference>
<reference evidence="2 3" key="1">
    <citation type="submission" date="2020-08" db="EMBL/GenBank/DDBJ databases">
        <title>Sequencing the genomes of 1000 actinobacteria strains.</title>
        <authorList>
            <person name="Klenk H.-P."/>
        </authorList>
    </citation>
    <scope>NUCLEOTIDE SEQUENCE [LARGE SCALE GENOMIC DNA]</scope>
    <source>
        <strain evidence="2 3">DSM 44598</strain>
    </source>
</reference>
<evidence type="ECO:0000256" key="1">
    <source>
        <dbReference type="SAM" id="MobiDB-lite"/>
    </source>
</evidence>
<evidence type="ECO:0008006" key="4">
    <source>
        <dbReference type="Google" id="ProtNLM"/>
    </source>
</evidence>
<accession>A0A840WIZ2</accession>
<dbReference type="Pfam" id="PF14175">
    <property type="entry name" value="YaaC"/>
    <property type="match status" value="1"/>
</dbReference>
<proteinExistence type="predicted"/>
<protein>
    <recommendedName>
        <fullName evidence="4">YaaC</fullName>
    </recommendedName>
</protein>
<dbReference type="Proteomes" id="UP000579647">
    <property type="component" value="Unassembled WGS sequence"/>
</dbReference>
<comment type="caution">
    <text evidence="2">The sequence shown here is derived from an EMBL/GenBank/DDBJ whole genome shotgun (WGS) entry which is preliminary data.</text>
</comment>
<sequence>MDSDEEWAGLRATRAAPPAPAQQSADRKATYQFALEQAEQLFRQARLASPATRPLTLFYGLSQAGRSIAAAAANAPGDEWKLKGHGIGTTASTLSGPLENVQVHTDKNGSFVRLSELLESPLWSKADQVRLHVLWDSVPEAGRWSLRPDTSTWTRPLHVDVSSIGDGGSSRPTTMVRPLPPSLISTTDHETLHAFLRSYPDTRGCAYNVLGQDSESRPSYQPSHDGTGSLVLQWPELKAERYQNRRDFVCARTRSYRGEEFFFPTPVSGSDRGIHPLMAWWAVLFTLSILARYQPVEWARHIDVDNSEYAVPIEELLRAALTVLPELIVEIIDDVSR</sequence>
<dbReference type="AlphaFoldDB" id="A0A840WIZ2"/>
<gene>
    <name evidence="2" type="ORF">HNR07_002643</name>
</gene>
<evidence type="ECO:0000313" key="3">
    <source>
        <dbReference type="Proteomes" id="UP000579647"/>
    </source>
</evidence>
<organism evidence="2 3">
    <name type="scientific">Nocardiopsis metallicus</name>
    <dbReference type="NCBI Taxonomy" id="179819"/>
    <lineage>
        <taxon>Bacteria</taxon>
        <taxon>Bacillati</taxon>
        <taxon>Actinomycetota</taxon>
        <taxon>Actinomycetes</taxon>
        <taxon>Streptosporangiales</taxon>
        <taxon>Nocardiopsidaceae</taxon>
        <taxon>Nocardiopsis</taxon>
    </lineage>
</organism>
<dbReference type="RefSeq" id="WP_184365184.1">
    <property type="nucleotide sequence ID" value="NZ_BAAAKM010000064.1"/>
</dbReference>